<proteinExistence type="predicted"/>
<feature type="domain" description="Peptidase C45 hydrolase" evidence="2">
    <location>
        <begin position="128"/>
        <end position="382"/>
    </location>
</feature>
<dbReference type="InterPro" id="IPR047794">
    <property type="entry name" value="C45_proenzyme-like"/>
</dbReference>
<dbReference type="PANTHER" id="PTHR34180">
    <property type="entry name" value="PEPTIDASE C45"/>
    <property type="match status" value="1"/>
</dbReference>
<keyword evidence="4" id="KW-1185">Reference proteome</keyword>
<feature type="region of interest" description="Disordered" evidence="1">
    <location>
        <begin position="105"/>
        <end position="125"/>
    </location>
</feature>
<feature type="compositionally biased region" description="Polar residues" evidence="1">
    <location>
        <begin position="109"/>
        <end position="123"/>
    </location>
</feature>
<keyword evidence="3" id="KW-0808">Transferase</keyword>
<dbReference type="STRING" id="43265.A0A545W027"/>
<dbReference type="Pfam" id="PF03417">
    <property type="entry name" value="AAT"/>
    <property type="match status" value="1"/>
</dbReference>
<gene>
    <name evidence="3" type="ORF">IF1G_05292</name>
</gene>
<dbReference type="AlphaFoldDB" id="A0A545W027"/>
<dbReference type="Gene3D" id="1.10.10.2120">
    <property type="match status" value="1"/>
</dbReference>
<dbReference type="Gene3D" id="3.60.60.10">
    <property type="entry name" value="Penicillin V Acylase, Chain A"/>
    <property type="match status" value="1"/>
</dbReference>
<reference evidence="3 4" key="1">
    <citation type="journal article" date="2019" name="Appl. Microbiol. Biotechnol.">
        <title>Genome sequence of Isaria javanica and comparative genome analysis insights into family S53 peptidase evolution in fungal entomopathogens.</title>
        <authorList>
            <person name="Lin R."/>
            <person name="Zhang X."/>
            <person name="Xin B."/>
            <person name="Zou M."/>
            <person name="Gao Y."/>
            <person name="Qin F."/>
            <person name="Hu Q."/>
            <person name="Xie B."/>
            <person name="Cheng X."/>
        </authorList>
    </citation>
    <scope>NUCLEOTIDE SEQUENCE [LARGE SCALE GENOMIC DNA]</scope>
    <source>
        <strain evidence="3 4">IJ1G</strain>
    </source>
</reference>
<dbReference type="GO" id="GO:0016740">
    <property type="term" value="F:transferase activity"/>
    <property type="evidence" value="ECO:0007669"/>
    <property type="project" value="UniProtKB-KW"/>
</dbReference>
<evidence type="ECO:0000256" key="1">
    <source>
        <dbReference type="SAM" id="MobiDB-lite"/>
    </source>
</evidence>
<dbReference type="InterPro" id="IPR047801">
    <property type="entry name" value="Peptidase_C45"/>
</dbReference>
<dbReference type="NCBIfam" id="NF040521">
    <property type="entry name" value="C45_proenzyme"/>
    <property type="match status" value="1"/>
</dbReference>
<evidence type="ECO:0000259" key="2">
    <source>
        <dbReference type="Pfam" id="PF03417"/>
    </source>
</evidence>
<dbReference type="InterPro" id="IPR005079">
    <property type="entry name" value="Peptidase_C45_hydrolase"/>
</dbReference>
<evidence type="ECO:0000313" key="3">
    <source>
        <dbReference type="EMBL" id="TQV95463.1"/>
    </source>
</evidence>
<organism evidence="3 4">
    <name type="scientific">Cordyceps javanica</name>
    <dbReference type="NCBI Taxonomy" id="43265"/>
    <lineage>
        <taxon>Eukaryota</taxon>
        <taxon>Fungi</taxon>
        <taxon>Dikarya</taxon>
        <taxon>Ascomycota</taxon>
        <taxon>Pezizomycotina</taxon>
        <taxon>Sordariomycetes</taxon>
        <taxon>Hypocreomycetidae</taxon>
        <taxon>Hypocreales</taxon>
        <taxon>Cordycipitaceae</taxon>
        <taxon>Cordyceps</taxon>
    </lineage>
</organism>
<sequence length="397" mass="43819">MSPSKVSAHRYQHVFVKGTPFERGFQHGSQASAKIQFNISKYKTLESMPKNEVVDRYVHEYYIPSIKAEFPRGLDEMKGIAEGANVGLEDIVMLNARYDLSRHVRHSRGSPNECTSLSLSSDPRSGEGGGVFVAQNWDISPWLRDNDTIIVLHSVDPDNDDVRAPRSTIALTEAGQLGRSGMNSLGMAVCANSLWSSQDFFPSQGEPSVEPFLPVSLSRRMILECGNVGQALKTVSKMSRHTSNNLMVGCQSGILMDVELTPRDAFIIHPATIETASGSLRLLTHANHFVSPAFLSRSDIKDGYGGGSSFYRDRRLYQRLEQSARAGDGMLTVQEIQQAFKDHAGYPQSLCEHATENSSSVTVACVVYDLNRLEMHISTGNPCHEAWETYSLGTKPM</sequence>
<dbReference type="Proteomes" id="UP000315783">
    <property type="component" value="Unassembled WGS sequence"/>
</dbReference>
<name>A0A545W027_9HYPO</name>
<comment type="caution">
    <text evidence="3">The sequence shown here is derived from an EMBL/GenBank/DDBJ whole genome shotgun (WGS) entry which is preliminary data.</text>
</comment>
<accession>A0A545W027</accession>
<dbReference type="OrthoDB" id="189997at2759"/>
<dbReference type="PANTHER" id="PTHR34180:SF1">
    <property type="entry name" value="BETA-ALANYL-DOPAMINE_CARCININE HYDROLASE"/>
    <property type="match status" value="1"/>
</dbReference>
<protein>
    <submittedName>
        <fullName evidence="3">Peptidase C45 acyl-coenzyme A:6-aminopenicillanic acid acyl-transferase</fullName>
    </submittedName>
</protein>
<dbReference type="EMBL" id="SPUK01000007">
    <property type="protein sequence ID" value="TQV95463.1"/>
    <property type="molecule type" value="Genomic_DNA"/>
</dbReference>
<evidence type="ECO:0000313" key="4">
    <source>
        <dbReference type="Proteomes" id="UP000315783"/>
    </source>
</evidence>